<dbReference type="Proteomes" id="UP000324222">
    <property type="component" value="Unassembled WGS sequence"/>
</dbReference>
<protein>
    <submittedName>
        <fullName evidence="1">Uncharacterized protein</fullName>
    </submittedName>
</protein>
<proteinExistence type="predicted"/>
<reference evidence="1 2" key="1">
    <citation type="submission" date="2019-05" db="EMBL/GenBank/DDBJ databases">
        <title>Another draft genome of Portunus trituberculatus and its Hox gene families provides insights of decapod evolution.</title>
        <authorList>
            <person name="Jeong J.-H."/>
            <person name="Song I."/>
            <person name="Kim S."/>
            <person name="Choi T."/>
            <person name="Kim D."/>
            <person name="Ryu S."/>
            <person name="Kim W."/>
        </authorList>
    </citation>
    <scope>NUCLEOTIDE SEQUENCE [LARGE SCALE GENOMIC DNA]</scope>
    <source>
        <tissue evidence="1">Muscle</tissue>
    </source>
</reference>
<evidence type="ECO:0000313" key="1">
    <source>
        <dbReference type="EMBL" id="MPC85438.1"/>
    </source>
</evidence>
<accession>A0A5B7IXT8</accession>
<organism evidence="1 2">
    <name type="scientific">Portunus trituberculatus</name>
    <name type="common">Swimming crab</name>
    <name type="synonym">Neptunus trituberculatus</name>
    <dbReference type="NCBI Taxonomy" id="210409"/>
    <lineage>
        <taxon>Eukaryota</taxon>
        <taxon>Metazoa</taxon>
        <taxon>Ecdysozoa</taxon>
        <taxon>Arthropoda</taxon>
        <taxon>Crustacea</taxon>
        <taxon>Multicrustacea</taxon>
        <taxon>Malacostraca</taxon>
        <taxon>Eumalacostraca</taxon>
        <taxon>Eucarida</taxon>
        <taxon>Decapoda</taxon>
        <taxon>Pleocyemata</taxon>
        <taxon>Brachyura</taxon>
        <taxon>Eubrachyura</taxon>
        <taxon>Portunoidea</taxon>
        <taxon>Portunidae</taxon>
        <taxon>Portuninae</taxon>
        <taxon>Portunus</taxon>
    </lineage>
</organism>
<dbReference type="EMBL" id="VSRR010068472">
    <property type="protein sequence ID" value="MPC85438.1"/>
    <property type="molecule type" value="Genomic_DNA"/>
</dbReference>
<evidence type="ECO:0000313" key="2">
    <source>
        <dbReference type="Proteomes" id="UP000324222"/>
    </source>
</evidence>
<comment type="caution">
    <text evidence="1">The sequence shown here is derived from an EMBL/GenBank/DDBJ whole genome shotgun (WGS) entry which is preliminary data.</text>
</comment>
<keyword evidence="2" id="KW-1185">Reference proteome</keyword>
<name>A0A5B7IXT8_PORTR</name>
<sequence>MSQSCSLHLAAAPHTNPLHAAAQPISYGSPNTSPLRLNSPSLGYDSVPYTSLVHPPLLTLYSTTHHN</sequence>
<gene>
    <name evidence="1" type="ORF">E2C01_080215</name>
</gene>
<dbReference type="AlphaFoldDB" id="A0A5B7IXT8"/>